<dbReference type="GO" id="GO:0005634">
    <property type="term" value="C:nucleus"/>
    <property type="evidence" value="ECO:0007669"/>
    <property type="project" value="TreeGrafter"/>
</dbReference>
<feature type="domain" description="Endonuclease/exonuclease/phosphatase" evidence="6">
    <location>
        <begin position="18"/>
        <end position="238"/>
    </location>
</feature>
<dbReference type="InterPro" id="IPR016202">
    <property type="entry name" value="DNase_I"/>
</dbReference>
<evidence type="ECO:0000313" key="7">
    <source>
        <dbReference type="EMBL" id="CAH1271234.1"/>
    </source>
</evidence>
<feature type="region of interest" description="Disordered" evidence="4">
    <location>
        <begin position="255"/>
        <end position="342"/>
    </location>
</feature>
<dbReference type="GO" id="GO:0006308">
    <property type="term" value="P:DNA catabolic process"/>
    <property type="evidence" value="ECO:0007669"/>
    <property type="project" value="InterPro"/>
</dbReference>
<proteinExistence type="inferred from homology"/>
<reference evidence="7" key="1">
    <citation type="submission" date="2022-01" db="EMBL/GenBank/DDBJ databases">
        <authorList>
            <person name="Braso-Vives M."/>
        </authorList>
    </citation>
    <scope>NUCLEOTIDE SEQUENCE</scope>
</reference>
<dbReference type="Pfam" id="PF03372">
    <property type="entry name" value="Exo_endo_phos"/>
    <property type="match status" value="1"/>
</dbReference>
<keyword evidence="8" id="KW-1185">Reference proteome</keyword>
<name>A0A8K0AEH6_BRALA</name>
<dbReference type="EMBL" id="OV696693">
    <property type="protein sequence ID" value="CAH1271234.1"/>
    <property type="molecule type" value="Genomic_DNA"/>
</dbReference>
<dbReference type="OrthoDB" id="10061407at2759"/>
<organism evidence="7 8">
    <name type="scientific">Branchiostoma lanceolatum</name>
    <name type="common">Common lancelet</name>
    <name type="synonym">Amphioxus lanceolatum</name>
    <dbReference type="NCBI Taxonomy" id="7740"/>
    <lineage>
        <taxon>Eukaryota</taxon>
        <taxon>Metazoa</taxon>
        <taxon>Chordata</taxon>
        <taxon>Cephalochordata</taxon>
        <taxon>Leptocardii</taxon>
        <taxon>Amphioxiformes</taxon>
        <taxon>Branchiostomatidae</taxon>
        <taxon>Branchiostoma</taxon>
    </lineage>
</organism>
<gene>
    <name evidence="7" type="primary">DNASE1</name>
    <name evidence="7" type="ORF">BLAG_LOCUS23318</name>
</gene>
<dbReference type="InterPro" id="IPR005135">
    <property type="entry name" value="Endo/exonuclease/phosphatase"/>
</dbReference>
<comment type="similarity">
    <text evidence="1">Belongs to the DNase I family.</text>
</comment>
<keyword evidence="5" id="KW-1133">Transmembrane helix</keyword>
<keyword evidence="3" id="KW-0378">Hydrolase</keyword>
<keyword evidence="2" id="KW-0540">Nuclease</keyword>
<dbReference type="InterPro" id="IPR036691">
    <property type="entry name" value="Endo/exonu/phosph_ase_sf"/>
</dbReference>
<dbReference type="Gene3D" id="3.60.10.10">
    <property type="entry name" value="Endonuclease/exonuclease/phosphatase"/>
    <property type="match status" value="1"/>
</dbReference>
<dbReference type="PANTHER" id="PTHR11371">
    <property type="entry name" value="DEOXYRIBONUCLEASE"/>
    <property type="match status" value="1"/>
</dbReference>
<evidence type="ECO:0000256" key="1">
    <source>
        <dbReference type="ARBA" id="ARBA00007359"/>
    </source>
</evidence>
<keyword evidence="5" id="KW-0472">Membrane</keyword>
<feature type="transmembrane region" description="Helical" evidence="5">
    <location>
        <begin position="362"/>
        <end position="381"/>
    </location>
</feature>
<dbReference type="Proteomes" id="UP000838412">
    <property type="component" value="Chromosome 8"/>
</dbReference>
<dbReference type="PANTHER" id="PTHR11371:SF31">
    <property type="entry name" value="EXTRACELLULAR NUCLEASE"/>
    <property type="match status" value="1"/>
</dbReference>
<evidence type="ECO:0000313" key="8">
    <source>
        <dbReference type="Proteomes" id="UP000838412"/>
    </source>
</evidence>
<sequence length="400" mass="43887">MSKPDVVNILLQTVEWYDLFLVMEIRDASQTAMYDFLDQLNNRTGNPYSLILSDRLGRTSYKEQYAFFYKESSGLSVSDAYLYDDGDESSGNDTFAREPYVIRFNSSQTVIQDFVLIPCHTAPDDAVLETDLLFDVYQDAVARWGIDDVMVLGDLNTDCRYVTSDEWDQIRLWTDPRFTWLIGSDADTTVSSTDCAYDRFVVAGDDFVNGIKASSVSVFNYKDAFNITQDLAYDVSDHWPIELDLYEIGVPLPTAAGTTSTQSPDLSTTPLPTTERTTSTQSPDLPTTPLTTAEGTTSTQSPDLPTTPLSTTDGTTHAQGKTVSSTEMPTTENLPTTTLASTGGSAGVCTQDYIAAWLSTELWSGILVGSAVVSFLMGMFFSKAVTLCKKSAGRVRSHAV</sequence>
<dbReference type="PRINTS" id="PR00130">
    <property type="entry name" value="DNASEI"/>
</dbReference>
<feature type="compositionally biased region" description="Low complexity" evidence="4">
    <location>
        <begin position="258"/>
        <end position="316"/>
    </location>
</feature>
<dbReference type="GO" id="GO:0003677">
    <property type="term" value="F:DNA binding"/>
    <property type="evidence" value="ECO:0007669"/>
    <property type="project" value="TreeGrafter"/>
</dbReference>
<dbReference type="AlphaFoldDB" id="A0A8K0AEH6"/>
<evidence type="ECO:0000256" key="5">
    <source>
        <dbReference type="SAM" id="Phobius"/>
    </source>
</evidence>
<evidence type="ECO:0000256" key="3">
    <source>
        <dbReference type="ARBA" id="ARBA00022801"/>
    </source>
</evidence>
<dbReference type="CDD" id="cd10282">
    <property type="entry name" value="DNase1"/>
    <property type="match status" value="1"/>
</dbReference>
<evidence type="ECO:0000259" key="6">
    <source>
        <dbReference type="Pfam" id="PF03372"/>
    </source>
</evidence>
<keyword evidence="5" id="KW-0812">Transmembrane</keyword>
<evidence type="ECO:0000256" key="2">
    <source>
        <dbReference type="ARBA" id="ARBA00022722"/>
    </source>
</evidence>
<evidence type="ECO:0000256" key="4">
    <source>
        <dbReference type="SAM" id="MobiDB-lite"/>
    </source>
</evidence>
<accession>A0A8K0AEH6</accession>
<feature type="compositionally biased region" description="Polar residues" evidence="4">
    <location>
        <begin position="317"/>
        <end position="335"/>
    </location>
</feature>
<dbReference type="SMART" id="SM00476">
    <property type="entry name" value="DNaseIc"/>
    <property type="match status" value="1"/>
</dbReference>
<dbReference type="GO" id="GO:0004530">
    <property type="term" value="F:deoxyribonuclease I activity"/>
    <property type="evidence" value="ECO:0007669"/>
    <property type="project" value="TreeGrafter"/>
</dbReference>
<dbReference type="SUPFAM" id="SSF56219">
    <property type="entry name" value="DNase I-like"/>
    <property type="match status" value="1"/>
</dbReference>
<protein>
    <submittedName>
        <fullName evidence="7">DNASE1 protein</fullName>
    </submittedName>
</protein>